<comment type="similarity">
    <text evidence="1">Belongs to the disease resistance NB-LRR family.</text>
</comment>
<keyword evidence="6" id="KW-1185">Reference proteome</keyword>
<dbReference type="AlphaFoldDB" id="A0A7J7GKC3"/>
<dbReference type="EMBL" id="JACBKZ010000010">
    <property type="protein sequence ID" value="KAF5941120.1"/>
    <property type="molecule type" value="Genomic_DNA"/>
</dbReference>
<keyword evidence="3" id="KW-0175">Coiled coil</keyword>
<dbReference type="InterPro" id="IPR050905">
    <property type="entry name" value="Plant_NBS-LRR"/>
</dbReference>
<dbReference type="InterPro" id="IPR002182">
    <property type="entry name" value="NB-ARC"/>
</dbReference>
<evidence type="ECO:0000313" key="5">
    <source>
        <dbReference type="EMBL" id="KAF5941120.1"/>
    </source>
</evidence>
<sequence>MILNLVFPMVMKIGEYVVAPVSRQFGYLFSYERNIKNLEKQVQNLEDKRFGVQKSVEEAETKRETIAPDVARWLKIVNKLNEEAKKFLEVELKANEGCLNGRCPNLKLQYSLSRKATKKTQIVEELRGEGDFSRVSYPAVAPFVGTTFAFTRGFKGFESRRLIMNGVMEALTEDSIYVIGISGMGGVGKTTMVKEVAKKAEEKKMFHKIVMVVVSQNPDLINIQEDFDIPIEDLVRYAIGIELFEHIDNVSQAKDRFKKECVKMYDVIRDVAISIASEQHSFMVRCDEVLEDWPENVRLKNYAVISLKLDGMHGLLGSLEFPNLKLLQLDCNARLPRISYDLNKRMEVKVQETQDSFYQGMKELKVLALSYMFSSLPTSFGCLINLRTLSLFRCRLIDDDISVIGALENLEI</sequence>
<evidence type="ECO:0000313" key="6">
    <source>
        <dbReference type="Proteomes" id="UP000593564"/>
    </source>
</evidence>
<name>A0A7J7GKC3_CAMSI</name>
<accession>A0A7J7GKC3</accession>
<keyword evidence="2" id="KW-0611">Plant defense</keyword>
<feature type="coiled-coil region" evidence="3">
    <location>
        <begin position="28"/>
        <end position="62"/>
    </location>
</feature>
<evidence type="ECO:0000256" key="2">
    <source>
        <dbReference type="ARBA" id="ARBA00022821"/>
    </source>
</evidence>
<dbReference type="InterPro" id="IPR032675">
    <property type="entry name" value="LRR_dom_sf"/>
</dbReference>
<evidence type="ECO:0000256" key="3">
    <source>
        <dbReference type="SAM" id="Coils"/>
    </source>
</evidence>
<feature type="domain" description="NB-ARC" evidence="4">
    <location>
        <begin position="164"/>
        <end position="226"/>
    </location>
</feature>
<dbReference type="Pfam" id="PF00931">
    <property type="entry name" value="NB-ARC"/>
    <property type="match status" value="1"/>
</dbReference>
<gene>
    <name evidence="5" type="ORF">HYC85_022287</name>
</gene>
<comment type="caution">
    <text evidence="5">The sequence shown here is derived from an EMBL/GenBank/DDBJ whole genome shotgun (WGS) entry which is preliminary data.</text>
</comment>
<proteinExistence type="inferred from homology"/>
<dbReference type="InterPro" id="IPR027417">
    <property type="entry name" value="P-loop_NTPase"/>
</dbReference>
<evidence type="ECO:0000256" key="1">
    <source>
        <dbReference type="ARBA" id="ARBA00008894"/>
    </source>
</evidence>
<dbReference type="Gene3D" id="3.40.50.300">
    <property type="entry name" value="P-loop containing nucleotide triphosphate hydrolases"/>
    <property type="match status" value="1"/>
</dbReference>
<dbReference type="SUPFAM" id="SSF52058">
    <property type="entry name" value="L domain-like"/>
    <property type="match status" value="1"/>
</dbReference>
<reference evidence="6" key="1">
    <citation type="journal article" date="2020" name="Nat. Commun.">
        <title>Genome assembly of wild tea tree DASZ reveals pedigree and selection history of tea varieties.</title>
        <authorList>
            <person name="Zhang W."/>
            <person name="Zhang Y."/>
            <person name="Qiu H."/>
            <person name="Guo Y."/>
            <person name="Wan H."/>
            <person name="Zhang X."/>
            <person name="Scossa F."/>
            <person name="Alseekh S."/>
            <person name="Zhang Q."/>
            <person name="Wang P."/>
            <person name="Xu L."/>
            <person name="Schmidt M.H."/>
            <person name="Jia X."/>
            <person name="Li D."/>
            <person name="Zhu A."/>
            <person name="Guo F."/>
            <person name="Chen W."/>
            <person name="Ni D."/>
            <person name="Usadel B."/>
            <person name="Fernie A.R."/>
            <person name="Wen W."/>
        </authorList>
    </citation>
    <scope>NUCLEOTIDE SEQUENCE [LARGE SCALE GENOMIC DNA]</scope>
    <source>
        <strain evidence="6">cv. G240</strain>
    </source>
</reference>
<dbReference type="Proteomes" id="UP000593564">
    <property type="component" value="Unassembled WGS sequence"/>
</dbReference>
<evidence type="ECO:0000259" key="4">
    <source>
        <dbReference type="Pfam" id="PF00931"/>
    </source>
</evidence>
<reference evidence="5 6" key="2">
    <citation type="submission" date="2020-07" db="EMBL/GenBank/DDBJ databases">
        <title>Genome assembly of wild tea tree DASZ reveals pedigree and selection history of tea varieties.</title>
        <authorList>
            <person name="Zhang W."/>
        </authorList>
    </citation>
    <scope>NUCLEOTIDE SEQUENCE [LARGE SCALE GENOMIC DNA]</scope>
    <source>
        <strain evidence="6">cv. G240</strain>
        <tissue evidence="5">Leaf</tissue>
    </source>
</reference>
<organism evidence="5 6">
    <name type="scientific">Camellia sinensis</name>
    <name type="common">Tea plant</name>
    <name type="synonym">Thea sinensis</name>
    <dbReference type="NCBI Taxonomy" id="4442"/>
    <lineage>
        <taxon>Eukaryota</taxon>
        <taxon>Viridiplantae</taxon>
        <taxon>Streptophyta</taxon>
        <taxon>Embryophyta</taxon>
        <taxon>Tracheophyta</taxon>
        <taxon>Spermatophyta</taxon>
        <taxon>Magnoliopsida</taxon>
        <taxon>eudicotyledons</taxon>
        <taxon>Gunneridae</taxon>
        <taxon>Pentapetalae</taxon>
        <taxon>asterids</taxon>
        <taxon>Ericales</taxon>
        <taxon>Theaceae</taxon>
        <taxon>Camellia</taxon>
    </lineage>
</organism>
<dbReference type="SUPFAM" id="SSF52540">
    <property type="entry name" value="P-loop containing nucleoside triphosphate hydrolases"/>
    <property type="match status" value="1"/>
</dbReference>
<dbReference type="Gene3D" id="3.80.10.10">
    <property type="entry name" value="Ribonuclease Inhibitor"/>
    <property type="match status" value="1"/>
</dbReference>
<dbReference type="GO" id="GO:0043531">
    <property type="term" value="F:ADP binding"/>
    <property type="evidence" value="ECO:0007669"/>
    <property type="project" value="InterPro"/>
</dbReference>
<dbReference type="PANTHER" id="PTHR33463:SF198">
    <property type="entry name" value="RPP4C3"/>
    <property type="match status" value="1"/>
</dbReference>
<dbReference type="PANTHER" id="PTHR33463">
    <property type="entry name" value="NB-ARC DOMAIN-CONTAINING PROTEIN-RELATED"/>
    <property type="match status" value="1"/>
</dbReference>
<protein>
    <recommendedName>
        <fullName evidence="4">NB-ARC domain-containing protein</fullName>
    </recommendedName>
</protein>